<dbReference type="InterPro" id="IPR008152">
    <property type="entry name" value="Clathrin_a/b/g-adaptin_app_Ig"/>
</dbReference>
<dbReference type="SMART" id="SM00809">
    <property type="entry name" value="Alpha_adaptinC2"/>
    <property type="match status" value="1"/>
</dbReference>
<evidence type="ECO:0000256" key="4">
    <source>
        <dbReference type="ARBA" id="ARBA00022927"/>
    </source>
</evidence>
<evidence type="ECO:0000256" key="2">
    <source>
        <dbReference type="ARBA" id="ARBA00022448"/>
    </source>
</evidence>
<evidence type="ECO:0000256" key="1">
    <source>
        <dbReference type="ARBA" id="ARBA00004370"/>
    </source>
</evidence>
<organism evidence="8 9">
    <name type="scientific">Lactuca sativa</name>
    <name type="common">Garden lettuce</name>
    <dbReference type="NCBI Taxonomy" id="4236"/>
    <lineage>
        <taxon>Eukaryota</taxon>
        <taxon>Viridiplantae</taxon>
        <taxon>Streptophyta</taxon>
        <taxon>Embryophyta</taxon>
        <taxon>Tracheophyta</taxon>
        <taxon>Spermatophyta</taxon>
        <taxon>Magnoliopsida</taxon>
        <taxon>eudicotyledons</taxon>
        <taxon>Gunneridae</taxon>
        <taxon>Pentapetalae</taxon>
        <taxon>asterids</taxon>
        <taxon>campanulids</taxon>
        <taxon>Asterales</taxon>
        <taxon>Asteraceae</taxon>
        <taxon>Cichorioideae</taxon>
        <taxon>Cichorieae</taxon>
        <taxon>Lactucinae</taxon>
        <taxon>Lactuca</taxon>
    </lineage>
</organism>
<feature type="domain" description="Clathrin adaptor alpha/beta/gamma-adaptin appendage Ig-like subdomain" evidence="7">
    <location>
        <begin position="81"/>
        <end position="170"/>
    </location>
</feature>
<dbReference type="InterPro" id="IPR015683">
    <property type="entry name" value="Ionotropic_Glu_rcpt"/>
</dbReference>
<keyword evidence="5" id="KW-1133">Transmembrane helix</keyword>
<evidence type="ECO:0000259" key="7">
    <source>
        <dbReference type="SMART" id="SM00809"/>
    </source>
</evidence>
<evidence type="ECO:0000313" key="8">
    <source>
        <dbReference type="EMBL" id="KAJ0191576.1"/>
    </source>
</evidence>
<dbReference type="AlphaFoldDB" id="A0A9R1URL2"/>
<dbReference type="OrthoDB" id="1628407at2759"/>
<comment type="subcellular location">
    <subcellularLocation>
        <location evidence="1">Membrane</location>
    </subcellularLocation>
</comment>
<dbReference type="PANTHER" id="PTHR34836:SF6">
    <property type="entry name" value="PERIPLASMIC BINDING PROTEIN-LIKE I"/>
    <property type="match status" value="1"/>
</dbReference>
<keyword evidence="2" id="KW-0813">Transport</keyword>
<evidence type="ECO:0000256" key="3">
    <source>
        <dbReference type="ARBA" id="ARBA00022692"/>
    </source>
</evidence>
<evidence type="ECO:0000313" key="9">
    <source>
        <dbReference type="Proteomes" id="UP000235145"/>
    </source>
</evidence>
<dbReference type="GO" id="GO:0006886">
    <property type="term" value="P:intracellular protein transport"/>
    <property type="evidence" value="ECO:0007669"/>
    <property type="project" value="InterPro"/>
</dbReference>
<proteinExistence type="predicted"/>
<dbReference type="PANTHER" id="PTHR34836">
    <property type="entry name" value="OS06G0188250 PROTEIN"/>
    <property type="match status" value="1"/>
</dbReference>
<name>A0A9R1URL2_LACSA</name>
<dbReference type="InterPro" id="IPR013041">
    <property type="entry name" value="Clathrin_app_Ig-like_sf"/>
</dbReference>
<keyword evidence="3" id="KW-0812">Transmembrane</keyword>
<comment type="caution">
    <text evidence="8">The sequence shown here is derived from an EMBL/GenBank/DDBJ whole genome shotgun (WGS) entry which is preliminary data.</text>
</comment>
<dbReference type="SUPFAM" id="SSF49348">
    <property type="entry name" value="Clathrin adaptor appendage domain"/>
    <property type="match status" value="1"/>
</dbReference>
<protein>
    <recommendedName>
        <fullName evidence="7">Clathrin adaptor alpha/beta/gamma-adaptin appendage Ig-like subdomain domain-containing protein</fullName>
    </recommendedName>
</protein>
<gene>
    <name evidence="8" type="ORF">LSAT_V11C800434220</name>
</gene>
<dbReference type="Proteomes" id="UP000235145">
    <property type="component" value="Unassembled WGS sequence"/>
</dbReference>
<dbReference type="GO" id="GO:0016020">
    <property type="term" value="C:membrane"/>
    <property type="evidence" value="ECO:0007669"/>
    <property type="project" value="UniProtKB-SubCell"/>
</dbReference>
<dbReference type="SUPFAM" id="SSF53822">
    <property type="entry name" value="Periplasmic binding protein-like I"/>
    <property type="match status" value="1"/>
</dbReference>
<dbReference type="Pfam" id="PF01094">
    <property type="entry name" value="ANF_receptor"/>
    <property type="match status" value="1"/>
</dbReference>
<keyword evidence="6" id="KW-0472">Membrane</keyword>
<accession>A0A9R1URL2</accession>
<evidence type="ECO:0000256" key="5">
    <source>
        <dbReference type="ARBA" id="ARBA00022989"/>
    </source>
</evidence>
<sequence length="260" mass="29061">MVKIPSVDHNSVSVDQELTQANGISHEVDHPQPDILGDLLSPLAIEAPPPPVSEDDALALAPVEEQDNIVKPIGDTAERFHALCLKDSGVLYEDPYVQIGIKADWRGHQGRLVIFLGNKTTSSLTSVQAVVLPSSYLKLELSSAKNKLQTMQTMVFVVHTQPSLTAHLFSRAKELGMMGEGYMWIITIKTTNLLNSMDAEAIKSMQGAVGFRSYFPTSRKLHNFASKWREEHYAINKRNHFKKVNYRLHSSKNESRRALE</sequence>
<dbReference type="Gene3D" id="3.40.50.2300">
    <property type="match status" value="1"/>
</dbReference>
<reference evidence="8 9" key="1">
    <citation type="journal article" date="2017" name="Nat. Commun.">
        <title>Genome assembly with in vitro proximity ligation data and whole-genome triplication in lettuce.</title>
        <authorList>
            <person name="Reyes-Chin-Wo S."/>
            <person name="Wang Z."/>
            <person name="Yang X."/>
            <person name="Kozik A."/>
            <person name="Arikit S."/>
            <person name="Song C."/>
            <person name="Xia L."/>
            <person name="Froenicke L."/>
            <person name="Lavelle D.O."/>
            <person name="Truco M.J."/>
            <person name="Xia R."/>
            <person name="Zhu S."/>
            <person name="Xu C."/>
            <person name="Xu H."/>
            <person name="Xu X."/>
            <person name="Cox K."/>
            <person name="Korf I."/>
            <person name="Meyers B.C."/>
            <person name="Michelmore R.W."/>
        </authorList>
    </citation>
    <scope>NUCLEOTIDE SEQUENCE [LARGE SCALE GENOMIC DNA]</scope>
    <source>
        <strain evidence="9">cv. Salinas</strain>
        <tissue evidence="8">Seedlings</tissue>
    </source>
</reference>
<dbReference type="InterPro" id="IPR028082">
    <property type="entry name" value="Peripla_BP_I"/>
</dbReference>
<dbReference type="InterPro" id="IPR001828">
    <property type="entry name" value="ANF_lig-bd_rcpt"/>
</dbReference>
<keyword evidence="9" id="KW-1185">Reference proteome</keyword>
<dbReference type="EMBL" id="NBSK02000008">
    <property type="protein sequence ID" value="KAJ0191576.1"/>
    <property type="molecule type" value="Genomic_DNA"/>
</dbReference>
<keyword evidence="4" id="KW-0653">Protein transport</keyword>
<evidence type="ECO:0000256" key="6">
    <source>
        <dbReference type="ARBA" id="ARBA00023136"/>
    </source>
</evidence>
<dbReference type="GO" id="GO:0016192">
    <property type="term" value="P:vesicle-mediated transport"/>
    <property type="evidence" value="ECO:0007669"/>
    <property type="project" value="InterPro"/>
</dbReference>